<reference evidence="12 13" key="1">
    <citation type="journal article" date="2024" name="Environ. Microbiol.">
        <title>Novel evolutionary insights on the interactions of the Holosporales (Alphaproteobacteria) with eukaryotic hosts from comparative genomics.</title>
        <authorList>
            <person name="Giovannini M."/>
            <person name="Petroni G."/>
            <person name="Castelli M."/>
        </authorList>
    </citation>
    <scope>NUCLEOTIDE SEQUENCE [LARGE SCALE GENOMIC DNA]</scope>
    <source>
        <strain evidence="12 13">US_Bl 15I1</strain>
    </source>
</reference>
<dbReference type="InterPro" id="IPR006257">
    <property type="entry name" value="LAT1"/>
</dbReference>
<evidence type="ECO:0000256" key="3">
    <source>
        <dbReference type="ARBA" id="ARBA00022679"/>
    </source>
</evidence>
<comment type="subunit">
    <text evidence="2">Forms a 24-polypeptide structural core with octahedral symmetry.</text>
</comment>
<dbReference type="EMBL" id="CP133270">
    <property type="protein sequence ID" value="WVX67084.1"/>
    <property type="molecule type" value="Genomic_DNA"/>
</dbReference>
<dbReference type="InterPro" id="IPR023213">
    <property type="entry name" value="CAT-like_dom_sf"/>
</dbReference>
<dbReference type="Pfam" id="PF00364">
    <property type="entry name" value="Biotin_lipoyl"/>
    <property type="match status" value="1"/>
</dbReference>
<dbReference type="PROSITE" id="PS51826">
    <property type="entry name" value="PSBD"/>
    <property type="match status" value="1"/>
</dbReference>
<dbReference type="InterPro" id="IPR000089">
    <property type="entry name" value="Biotin_lipoyl"/>
</dbReference>
<evidence type="ECO:0000256" key="4">
    <source>
        <dbReference type="ARBA" id="ARBA00022823"/>
    </source>
</evidence>
<dbReference type="InterPro" id="IPR001078">
    <property type="entry name" value="2-oxoacid_DH_actylTfrase"/>
</dbReference>
<keyword evidence="12" id="KW-0670">Pyruvate</keyword>
<evidence type="ECO:0000313" key="13">
    <source>
        <dbReference type="Proteomes" id="UP001330434"/>
    </source>
</evidence>
<protein>
    <recommendedName>
        <fullName evidence="8">Acetyltransferase component of pyruvate dehydrogenase complex</fullName>
        <ecNumber evidence="8">2.3.1.12</ecNumber>
    </recommendedName>
</protein>
<comment type="catalytic activity">
    <reaction evidence="7 8">
        <text>N(6)-[(R)-dihydrolipoyl]-L-lysyl-[protein] + acetyl-CoA = N(6)-[(R)-S(8)-acetyldihydrolipoyl]-L-lysyl-[protein] + CoA</text>
        <dbReference type="Rhea" id="RHEA:17017"/>
        <dbReference type="Rhea" id="RHEA-COMP:10475"/>
        <dbReference type="Rhea" id="RHEA-COMP:10478"/>
        <dbReference type="ChEBI" id="CHEBI:57287"/>
        <dbReference type="ChEBI" id="CHEBI:57288"/>
        <dbReference type="ChEBI" id="CHEBI:83100"/>
        <dbReference type="ChEBI" id="CHEBI:83111"/>
        <dbReference type="EC" id="2.3.1.12"/>
    </reaction>
</comment>
<evidence type="ECO:0000256" key="2">
    <source>
        <dbReference type="ARBA" id="ARBA00011484"/>
    </source>
</evidence>
<dbReference type="Proteomes" id="UP001330434">
    <property type="component" value="Chromosome"/>
</dbReference>
<feature type="domain" description="Peripheral subunit-binding (PSBD)" evidence="11">
    <location>
        <begin position="125"/>
        <end position="162"/>
    </location>
</feature>
<evidence type="ECO:0000313" key="12">
    <source>
        <dbReference type="EMBL" id="WVX67084.1"/>
    </source>
</evidence>
<evidence type="ECO:0000259" key="11">
    <source>
        <dbReference type="PROSITE" id="PS51826"/>
    </source>
</evidence>
<evidence type="ECO:0000259" key="10">
    <source>
        <dbReference type="PROSITE" id="PS50968"/>
    </source>
</evidence>
<comment type="function">
    <text evidence="6">The pyruvate dehydrogenase complex catalyzes the overall conversion of pyruvate to acetyl-CoA and CO(2). It contains multiple copies of three enzymatic components: pyruvate dehydrogenase (E1), dihydrolipoamide acetyltransferase (E2) and lipoamide dehydrogenase (E3).</text>
</comment>
<gene>
    <name evidence="12" type="ORF">Bealeia1_01281</name>
</gene>
<dbReference type="InterPro" id="IPR011053">
    <property type="entry name" value="Single_hybrid_motif"/>
</dbReference>
<dbReference type="InterPro" id="IPR036625">
    <property type="entry name" value="E3-bd_dom_sf"/>
</dbReference>
<comment type="cofactor">
    <cofactor evidence="8">
        <name>(R)-lipoate</name>
        <dbReference type="ChEBI" id="CHEBI:83088"/>
    </cofactor>
    <text evidence="8">Binds 1 lipoyl cofactor covalently.</text>
</comment>
<dbReference type="EC" id="2.3.1.12" evidence="8"/>
<organism evidence="12 13">
    <name type="scientific">Candidatus Bealeia paramacronuclearis</name>
    <dbReference type="NCBI Taxonomy" id="1921001"/>
    <lineage>
        <taxon>Bacteria</taxon>
        <taxon>Pseudomonadati</taxon>
        <taxon>Pseudomonadota</taxon>
        <taxon>Alphaproteobacteria</taxon>
        <taxon>Holosporales</taxon>
        <taxon>Holosporaceae</taxon>
        <taxon>Candidatus Bealeia</taxon>
    </lineage>
</organism>
<dbReference type="Gene3D" id="4.10.320.10">
    <property type="entry name" value="E3-binding domain"/>
    <property type="match status" value="1"/>
</dbReference>
<keyword evidence="3 8" id="KW-0808">Transferase</keyword>
<dbReference type="Pfam" id="PF02817">
    <property type="entry name" value="E3_binding"/>
    <property type="match status" value="1"/>
</dbReference>
<proteinExistence type="inferred from homology"/>
<feature type="domain" description="Lipoyl-binding" evidence="10">
    <location>
        <begin position="2"/>
        <end position="78"/>
    </location>
</feature>
<evidence type="ECO:0000256" key="8">
    <source>
        <dbReference type="RuleBase" id="RU361137"/>
    </source>
</evidence>
<keyword evidence="5 8" id="KW-0012">Acyltransferase</keyword>
<dbReference type="NCBIfam" id="TIGR01349">
    <property type="entry name" value="PDHac_trf_mito"/>
    <property type="match status" value="1"/>
</dbReference>
<name>A0ABZ2C3P9_9PROT</name>
<dbReference type="Gene3D" id="2.40.50.100">
    <property type="match status" value="1"/>
</dbReference>
<dbReference type="CDD" id="cd06849">
    <property type="entry name" value="lipoyl_domain"/>
    <property type="match status" value="1"/>
</dbReference>
<feature type="region of interest" description="Disordered" evidence="9">
    <location>
        <begin position="85"/>
        <end position="108"/>
    </location>
</feature>
<keyword evidence="4 8" id="KW-0450">Lipoyl</keyword>
<dbReference type="SUPFAM" id="SSF52777">
    <property type="entry name" value="CoA-dependent acyltransferases"/>
    <property type="match status" value="1"/>
</dbReference>
<dbReference type="InterPro" id="IPR003016">
    <property type="entry name" value="2-oxoA_DH_lipoyl-BS"/>
</dbReference>
<dbReference type="RefSeq" id="WP_331255879.1">
    <property type="nucleotide sequence ID" value="NZ_CP133270.1"/>
</dbReference>
<evidence type="ECO:0000256" key="1">
    <source>
        <dbReference type="ARBA" id="ARBA00007317"/>
    </source>
</evidence>
<dbReference type="Gene3D" id="3.30.559.10">
    <property type="entry name" value="Chloramphenicol acetyltransferase-like domain"/>
    <property type="match status" value="1"/>
</dbReference>
<dbReference type="Pfam" id="PF00198">
    <property type="entry name" value="2-oxoacid_dh"/>
    <property type="match status" value="1"/>
</dbReference>
<evidence type="ECO:0000256" key="7">
    <source>
        <dbReference type="ARBA" id="ARBA00048370"/>
    </source>
</evidence>
<accession>A0ABZ2C3P9</accession>
<comment type="similarity">
    <text evidence="1 8">Belongs to the 2-oxoacid dehydrogenase family.</text>
</comment>
<dbReference type="PANTHER" id="PTHR23151">
    <property type="entry name" value="DIHYDROLIPOAMIDE ACETYL/SUCCINYL-TRANSFERASE-RELATED"/>
    <property type="match status" value="1"/>
</dbReference>
<evidence type="ECO:0000256" key="6">
    <source>
        <dbReference type="ARBA" id="ARBA00025211"/>
    </source>
</evidence>
<dbReference type="SUPFAM" id="SSF47005">
    <property type="entry name" value="Peripheral subunit-binding domain of 2-oxo acid dehydrogenase complex"/>
    <property type="match status" value="1"/>
</dbReference>
<dbReference type="InterPro" id="IPR045257">
    <property type="entry name" value="E2/Pdx1"/>
</dbReference>
<dbReference type="InterPro" id="IPR004167">
    <property type="entry name" value="PSBD"/>
</dbReference>
<dbReference type="PROSITE" id="PS00189">
    <property type="entry name" value="LIPOYL"/>
    <property type="match status" value="1"/>
</dbReference>
<keyword evidence="13" id="KW-1185">Reference proteome</keyword>
<evidence type="ECO:0000256" key="9">
    <source>
        <dbReference type="SAM" id="MobiDB-lite"/>
    </source>
</evidence>
<sequence length="413" mass="44623">MSIEILMPALSPTMTEGNLVKWHKKEGDIVKAGDILAEIETDKATMEVEAVDEGKMGKILIPEGTENVKVNAPIAILLEDGEDASSLKMPAPMTAPQPQKEEAKKPELSVVKSASVTLSSESRVFASPLAKRIAAQNNLNLESLSGSGPRGRIVKSDVEVAIAQGEVTTARVLTLPTDVPGLSGYEPAFEAIPVNNMRKVIAKRLTESKQTVPHFYLTVDCEIDALLRARIQLNQMGDEYKLTVNDFIIRAVGLALKKVPEANASWMGDHMYQFESADVSVAVAIEGGLITPVIRKAETKGLREISLEMRDLASRAREGKLKPEEFQGGTFSISNLGMYGIREFSAIINPPQGCILAIGAGEERPVVKDGQLTIATVMTCTLSVDHRVVDGAVGANFLKAFKQFITDPVTMLL</sequence>
<evidence type="ECO:0000256" key="5">
    <source>
        <dbReference type="ARBA" id="ARBA00023315"/>
    </source>
</evidence>
<dbReference type="PANTHER" id="PTHR23151:SF90">
    <property type="entry name" value="DIHYDROLIPOYLLYSINE-RESIDUE ACETYLTRANSFERASE COMPONENT OF PYRUVATE DEHYDROGENASE COMPLEX, MITOCHONDRIAL-RELATED"/>
    <property type="match status" value="1"/>
</dbReference>
<dbReference type="PROSITE" id="PS50968">
    <property type="entry name" value="BIOTINYL_LIPOYL"/>
    <property type="match status" value="1"/>
</dbReference>
<dbReference type="SUPFAM" id="SSF51230">
    <property type="entry name" value="Single hybrid motif"/>
    <property type="match status" value="1"/>
</dbReference>